<dbReference type="Pfam" id="PF10543">
    <property type="entry name" value="ORF6N"/>
    <property type="match status" value="1"/>
</dbReference>
<feature type="domain" description="KilA-N DNA-binding" evidence="1">
    <location>
        <begin position="17"/>
        <end position="103"/>
    </location>
</feature>
<dbReference type="EMBL" id="DVHC01000038">
    <property type="protein sequence ID" value="HIR59129.1"/>
    <property type="molecule type" value="Genomic_DNA"/>
</dbReference>
<dbReference type="AlphaFoldDB" id="A0A9D1DU35"/>
<organism evidence="2 3">
    <name type="scientific">Candidatus Onthousia excrementipullorum</name>
    <dbReference type="NCBI Taxonomy" id="2840884"/>
    <lineage>
        <taxon>Bacteria</taxon>
        <taxon>Bacillati</taxon>
        <taxon>Bacillota</taxon>
        <taxon>Bacilli</taxon>
        <taxon>Candidatus Onthousia</taxon>
    </lineage>
</organism>
<reference evidence="2" key="1">
    <citation type="submission" date="2020-10" db="EMBL/GenBank/DDBJ databases">
        <authorList>
            <person name="Gilroy R."/>
        </authorList>
    </citation>
    <scope>NUCLEOTIDE SEQUENCE</scope>
    <source>
        <strain evidence="2">CHK184-20233</strain>
    </source>
</reference>
<evidence type="ECO:0000259" key="1">
    <source>
        <dbReference type="Pfam" id="PF10543"/>
    </source>
</evidence>
<gene>
    <name evidence="2" type="ORF">IAB38_03680</name>
</gene>
<proteinExistence type="predicted"/>
<dbReference type="InterPro" id="IPR018873">
    <property type="entry name" value="KilA-N_DNA-bd_domain"/>
</dbReference>
<comment type="caution">
    <text evidence="2">The sequence shown here is derived from an EMBL/GenBank/DDBJ whole genome shotgun (WGS) entry which is preliminary data.</text>
</comment>
<reference evidence="2" key="2">
    <citation type="journal article" date="2021" name="PeerJ">
        <title>Extensive microbial diversity within the chicken gut microbiome revealed by metagenomics and culture.</title>
        <authorList>
            <person name="Gilroy R."/>
            <person name="Ravi A."/>
            <person name="Getino M."/>
            <person name="Pursley I."/>
            <person name="Horton D.L."/>
            <person name="Alikhan N.F."/>
            <person name="Baker D."/>
            <person name="Gharbi K."/>
            <person name="Hall N."/>
            <person name="Watson M."/>
            <person name="Adriaenssens E.M."/>
            <person name="Foster-Nyarko E."/>
            <person name="Jarju S."/>
            <person name="Secka A."/>
            <person name="Antonio M."/>
            <person name="Oren A."/>
            <person name="Chaudhuri R.R."/>
            <person name="La Ragione R."/>
            <person name="Hildebrand F."/>
            <person name="Pallen M.J."/>
        </authorList>
    </citation>
    <scope>NUCLEOTIDE SEQUENCE</scope>
    <source>
        <strain evidence="2">CHK184-20233</strain>
    </source>
</reference>
<name>A0A9D1DU35_9FIRM</name>
<sequence length="284" mass="33184">MFMNDLIEKKDIEIKNMIYEIRGKQVMLDSDLAKLYHVETKRINEAVKNNMEKFPERFSFILTNEETINLRSKISTSRLNNHGGNRYASRVFTEQGVAMLATILKSKVATQVSIRIMDAFVAMRKYISNDLMDYGKMLINHENRLSLIENTFDSFKDKNNHIFFEGQIYDAYSLMIKIFDKALSSIIIIDNYIDKNILDILSKTNRKATLITNKYNNIDYEKYKEQYDNVTLVVNNSFHDRFIILDKKSLYHSGASFKDLGKKCFAITKIESKELLDSLLDKLK</sequence>
<dbReference type="Proteomes" id="UP000824232">
    <property type="component" value="Unassembled WGS sequence"/>
</dbReference>
<evidence type="ECO:0000313" key="2">
    <source>
        <dbReference type="EMBL" id="HIR59129.1"/>
    </source>
</evidence>
<protein>
    <submittedName>
        <fullName evidence="2">ORF6N domain-containing protein</fullName>
    </submittedName>
</protein>
<evidence type="ECO:0000313" key="3">
    <source>
        <dbReference type="Proteomes" id="UP000824232"/>
    </source>
</evidence>
<accession>A0A9D1DU35</accession>